<dbReference type="EMBL" id="JARKNE010000013">
    <property type="protein sequence ID" value="KAK5770542.1"/>
    <property type="molecule type" value="Genomic_DNA"/>
</dbReference>
<dbReference type="PANTHER" id="PTHR47723">
    <property type="entry name" value="OS05G0353850 PROTEIN"/>
    <property type="match status" value="1"/>
</dbReference>
<evidence type="ECO:0000259" key="1">
    <source>
        <dbReference type="Pfam" id="PF13456"/>
    </source>
</evidence>
<dbReference type="InterPro" id="IPR012337">
    <property type="entry name" value="RNaseH-like_sf"/>
</dbReference>
<gene>
    <name evidence="2" type="ORF">PVK06_046688</name>
    <name evidence="3" type="ORF">PVK06_046693</name>
</gene>
<dbReference type="Pfam" id="PF13456">
    <property type="entry name" value="RVT_3"/>
    <property type="match status" value="1"/>
</dbReference>
<accession>A0ABR0MD81</accession>
<evidence type="ECO:0000313" key="4">
    <source>
        <dbReference type="Proteomes" id="UP001358586"/>
    </source>
</evidence>
<dbReference type="InterPro" id="IPR053151">
    <property type="entry name" value="RNase_H-like"/>
</dbReference>
<keyword evidence="4" id="KW-1185">Reference proteome</keyword>
<organism evidence="2 4">
    <name type="scientific">Gossypium arboreum</name>
    <name type="common">Tree cotton</name>
    <name type="synonym">Gossypium nanking</name>
    <dbReference type="NCBI Taxonomy" id="29729"/>
    <lineage>
        <taxon>Eukaryota</taxon>
        <taxon>Viridiplantae</taxon>
        <taxon>Streptophyta</taxon>
        <taxon>Embryophyta</taxon>
        <taxon>Tracheophyta</taxon>
        <taxon>Spermatophyta</taxon>
        <taxon>Magnoliopsida</taxon>
        <taxon>eudicotyledons</taxon>
        <taxon>Gunneridae</taxon>
        <taxon>Pentapetalae</taxon>
        <taxon>rosids</taxon>
        <taxon>malvids</taxon>
        <taxon>Malvales</taxon>
        <taxon>Malvaceae</taxon>
        <taxon>Malvoideae</taxon>
        <taxon>Gossypium</taxon>
    </lineage>
</organism>
<protein>
    <recommendedName>
        <fullName evidence="1">RNase H type-1 domain-containing protein</fullName>
    </recommendedName>
</protein>
<dbReference type="PANTHER" id="PTHR47723:SF19">
    <property type="entry name" value="POLYNUCLEOTIDYL TRANSFERASE, RIBONUCLEASE H-LIKE SUPERFAMILY PROTEIN"/>
    <property type="match status" value="1"/>
</dbReference>
<dbReference type="SUPFAM" id="SSF53098">
    <property type="entry name" value="Ribonuclease H-like"/>
    <property type="match status" value="1"/>
</dbReference>
<evidence type="ECO:0000313" key="2">
    <source>
        <dbReference type="EMBL" id="KAK5770537.1"/>
    </source>
</evidence>
<dbReference type="InterPro" id="IPR036397">
    <property type="entry name" value="RNaseH_sf"/>
</dbReference>
<dbReference type="Gene3D" id="3.30.420.10">
    <property type="entry name" value="Ribonuclease H-like superfamily/Ribonuclease H"/>
    <property type="match status" value="1"/>
</dbReference>
<reference evidence="2 4" key="1">
    <citation type="submission" date="2023-03" db="EMBL/GenBank/DDBJ databases">
        <title>WGS of Gossypium arboreum.</title>
        <authorList>
            <person name="Yu D."/>
        </authorList>
    </citation>
    <scope>NUCLEOTIDE SEQUENCE [LARGE SCALE GENOMIC DNA]</scope>
    <source>
        <tissue evidence="2">Leaf</tissue>
    </source>
</reference>
<dbReference type="CDD" id="cd06222">
    <property type="entry name" value="RNase_H_like"/>
    <property type="match status" value="1"/>
</dbReference>
<name>A0ABR0MD81_GOSAR</name>
<evidence type="ECO:0000313" key="3">
    <source>
        <dbReference type="EMBL" id="KAK5770542.1"/>
    </source>
</evidence>
<sequence length="192" mass="21840">MSKWLSANLRGEFKMGVGRVETTTMFGVMCWMLWKNRNNFIFQHVRSRAKEIPRAAECFTINLCDTTKNNNAAGNFRSSLTKWRPASSGWIKINMDGTANLNGSWSAVGGVLRDSVRNWIEGFQRFIGRGSSMNAELWAIFYGLEMAQSRRYDKVILETDCMTAVEMIKEGLRSTTTTNDDKENKYDATTVC</sequence>
<feature type="domain" description="RNase H type-1" evidence="1">
    <location>
        <begin position="94"/>
        <end position="171"/>
    </location>
</feature>
<dbReference type="EMBL" id="JARKNE010000013">
    <property type="protein sequence ID" value="KAK5770537.1"/>
    <property type="molecule type" value="Genomic_DNA"/>
</dbReference>
<dbReference type="InterPro" id="IPR044730">
    <property type="entry name" value="RNase_H-like_dom_plant"/>
</dbReference>
<proteinExistence type="predicted"/>
<dbReference type="Proteomes" id="UP001358586">
    <property type="component" value="Chromosome 13"/>
</dbReference>
<dbReference type="InterPro" id="IPR002156">
    <property type="entry name" value="RNaseH_domain"/>
</dbReference>
<comment type="caution">
    <text evidence="2">The sequence shown here is derived from an EMBL/GenBank/DDBJ whole genome shotgun (WGS) entry which is preliminary data.</text>
</comment>